<accession>A0A4Y2EC86</accession>
<dbReference type="AlphaFoldDB" id="A0A4Y2EC86"/>
<name>A0A4Y2EC86_ARAVE</name>
<dbReference type="EMBL" id="BGPR01013540">
    <property type="protein sequence ID" value="GBN61086.1"/>
    <property type="molecule type" value="Genomic_DNA"/>
</dbReference>
<gene>
    <name evidence="2" type="ORF">AVEN_120341_1</name>
    <name evidence="3" type="ORF">AVEN_96806_1</name>
</gene>
<evidence type="ECO:0000313" key="2">
    <source>
        <dbReference type="EMBL" id="GBM26783.1"/>
    </source>
</evidence>
<comment type="caution">
    <text evidence="2">The sequence shown here is derived from an EMBL/GenBank/DDBJ whole genome shotgun (WGS) entry which is preliminary data.</text>
</comment>
<organism evidence="2 4">
    <name type="scientific">Araneus ventricosus</name>
    <name type="common">Orbweaver spider</name>
    <name type="synonym">Epeira ventricosa</name>
    <dbReference type="NCBI Taxonomy" id="182803"/>
    <lineage>
        <taxon>Eukaryota</taxon>
        <taxon>Metazoa</taxon>
        <taxon>Ecdysozoa</taxon>
        <taxon>Arthropoda</taxon>
        <taxon>Chelicerata</taxon>
        <taxon>Arachnida</taxon>
        <taxon>Araneae</taxon>
        <taxon>Araneomorphae</taxon>
        <taxon>Entelegynae</taxon>
        <taxon>Araneoidea</taxon>
        <taxon>Araneidae</taxon>
        <taxon>Araneus</taxon>
    </lineage>
</organism>
<evidence type="ECO:0000256" key="1">
    <source>
        <dbReference type="SAM" id="MobiDB-lite"/>
    </source>
</evidence>
<proteinExistence type="predicted"/>
<feature type="region of interest" description="Disordered" evidence="1">
    <location>
        <begin position="84"/>
        <end position="103"/>
    </location>
</feature>
<evidence type="ECO:0000313" key="3">
    <source>
        <dbReference type="EMBL" id="GBN61086.1"/>
    </source>
</evidence>
<dbReference type="EMBL" id="BGPR01169803">
    <property type="protein sequence ID" value="GBM26783.1"/>
    <property type="molecule type" value="Genomic_DNA"/>
</dbReference>
<evidence type="ECO:0000313" key="4">
    <source>
        <dbReference type="Proteomes" id="UP000499080"/>
    </source>
</evidence>
<dbReference type="Proteomes" id="UP000499080">
    <property type="component" value="Unassembled WGS sequence"/>
</dbReference>
<sequence length="118" mass="12939">MFDACFSGDTAICHRGTQVPSTLVIGTCYTHPANAFNTLVIRCFSSCKSRGNGGTNTLYLKKPQRKYSQEVRSQELAGQHRAMGNHLPLHGQSTDGVDDPSGTHVRYYANVAEHRRAA</sequence>
<protein>
    <submittedName>
        <fullName evidence="2">Uncharacterized protein</fullName>
    </submittedName>
</protein>
<keyword evidence="4" id="KW-1185">Reference proteome</keyword>
<reference evidence="2 4" key="1">
    <citation type="journal article" date="2019" name="Sci. Rep.">
        <title>Orb-weaving spider Araneus ventricosus genome elucidates the spidroin gene catalogue.</title>
        <authorList>
            <person name="Kono N."/>
            <person name="Nakamura H."/>
            <person name="Ohtoshi R."/>
            <person name="Moran D.A.P."/>
            <person name="Shinohara A."/>
            <person name="Yoshida Y."/>
            <person name="Fujiwara M."/>
            <person name="Mori M."/>
            <person name="Tomita M."/>
            <person name="Arakawa K."/>
        </authorList>
    </citation>
    <scope>NUCLEOTIDE SEQUENCE [LARGE SCALE GENOMIC DNA]</scope>
</reference>